<proteinExistence type="predicted"/>
<reference evidence="3" key="2">
    <citation type="submission" date="2016-01" db="EMBL/GenBank/DDBJ databases">
        <authorList>
            <person name="Gamez R.M."/>
            <person name="Rodriguez F."/>
            <person name="Bernal J.F."/>
            <person name="Agarwala R."/>
            <person name="Landsman D."/>
            <person name="Marino-Ramirez L."/>
        </authorList>
    </citation>
    <scope>NUCLEOTIDE SEQUENCE [LARGE SCALE GENOMIC DNA]</scope>
    <source>
        <strain evidence="3">Ps006</strain>
    </source>
</reference>
<accession>A0A0X7K5S1</accession>
<accession>A0A2L1JAU4</accession>
<dbReference type="Proteomes" id="UP000237830">
    <property type="component" value="Chromosome"/>
</dbReference>
<organism evidence="2 3">
    <name type="scientific">Pseudomonas palleroniana</name>
    <dbReference type="NCBI Taxonomy" id="191390"/>
    <lineage>
        <taxon>Bacteria</taxon>
        <taxon>Pseudomonadati</taxon>
        <taxon>Pseudomonadota</taxon>
        <taxon>Gammaproteobacteria</taxon>
        <taxon>Pseudomonadales</taxon>
        <taxon>Pseudomonadaceae</taxon>
        <taxon>Pseudomonas</taxon>
    </lineage>
</organism>
<dbReference type="EMBL" id="CP025494">
    <property type="protein sequence ID" value="AVE05578.1"/>
    <property type="molecule type" value="Genomic_DNA"/>
</dbReference>
<sequence>MSVSIIRVADGGTAIPNPGTTPARTLRIVGESTVANQYIKITDGVGGPVLVISKEPVNGDFSLEVSNLKAMTYNFVASTRGDTHHSAPWVVTVT</sequence>
<dbReference type="EMBL" id="LRMR01000010">
    <property type="protein sequence ID" value="KWU50952.1"/>
    <property type="molecule type" value="Genomic_DNA"/>
</dbReference>
<evidence type="ECO:0000313" key="1">
    <source>
        <dbReference type="EMBL" id="AVE05578.1"/>
    </source>
</evidence>
<dbReference type="GeneID" id="97919924"/>
<reference evidence="1 4" key="3">
    <citation type="submission" date="2017-12" db="EMBL/GenBank/DDBJ databases">
        <title>Genome sequence of Pseudomonas palleroniana MAB3.</title>
        <authorList>
            <person name="Nascimento F.X."/>
        </authorList>
    </citation>
    <scope>NUCLEOTIDE SEQUENCE [LARGE SCALE GENOMIC DNA]</scope>
    <source>
        <strain evidence="1 4">MAB3</strain>
    </source>
</reference>
<gene>
    <name evidence="2" type="ORF">AWV77_11010</name>
    <name evidence="1" type="ORF">CYL20_13865</name>
</gene>
<dbReference type="Proteomes" id="UP000067111">
    <property type="component" value="Unassembled WGS sequence"/>
</dbReference>
<evidence type="ECO:0000313" key="2">
    <source>
        <dbReference type="EMBL" id="KWU50952.1"/>
    </source>
</evidence>
<dbReference type="OrthoDB" id="9869162at2"/>
<dbReference type="AlphaFoldDB" id="A0A0X7K5S1"/>
<name>A0A0X7K5S1_9PSED</name>
<evidence type="ECO:0000313" key="4">
    <source>
        <dbReference type="Proteomes" id="UP000237830"/>
    </source>
</evidence>
<dbReference type="RefSeq" id="WP_060754290.1">
    <property type="nucleotide sequence ID" value="NZ_CP025494.1"/>
</dbReference>
<reference evidence="2" key="1">
    <citation type="submission" date="2016-01" db="EMBL/GenBank/DDBJ databases">
        <authorList>
            <person name="McClelland M."/>
            <person name="Jain A."/>
            <person name="Saraogi P."/>
            <person name="Mendelson R."/>
            <person name="Westerman R."/>
            <person name="SanMiguel P."/>
            <person name="Csonka L."/>
        </authorList>
    </citation>
    <scope>NUCLEOTIDE SEQUENCE [LARGE SCALE GENOMIC DNA]</scope>
    <source>
        <strain evidence="2">Ps006</strain>
    </source>
</reference>
<protein>
    <submittedName>
        <fullName evidence="2">Uncharacterized protein</fullName>
    </submittedName>
</protein>
<evidence type="ECO:0000313" key="3">
    <source>
        <dbReference type="Proteomes" id="UP000067111"/>
    </source>
</evidence>